<reference evidence="1" key="2">
    <citation type="submission" date="2023-06" db="EMBL/GenBank/DDBJ databases">
        <authorList>
            <person name="Ma L."/>
            <person name="Liu K.-W."/>
            <person name="Li Z."/>
            <person name="Hsiao Y.-Y."/>
            <person name="Qi Y."/>
            <person name="Fu T."/>
            <person name="Tang G."/>
            <person name="Zhang D."/>
            <person name="Sun W.-H."/>
            <person name="Liu D.-K."/>
            <person name="Li Y."/>
            <person name="Chen G.-Z."/>
            <person name="Liu X.-D."/>
            <person name="Liao X.-Y."/>
            <person name="Jiang Y.-T."/>
            <person name="Yu X."/>
            <person name="Hao Y."/>
            <person name="Huang J."/>
            <person name="Zhao X.-W."/>
            <person name="Ke S."/>
            <person name="Chen Y.-Y."/>
            <person name="Wu W.-L."/>
            <person name="Hsu J.-L."/>
            <person name="Lin Y.-F."/>
            <person name="Huang M.-D."/>
            <person name="Li C.-Y."/>
            <person name="Huang L."/>
            <person name="Wang Z.-W."/>
            <person name="Zhao X."/>
            <person name="Zhong W.-Y."/>
            <person name="Peng D.-H."/>
            <person name="Ahmad S."/>
            <person name="Lan S."/>
            <person name="Zhang J.-S."/>
            <person name="Tsai W.-C."/>
            <person name="Van De Peer Y."/>
            <person name="Liu Z.-J."/>
        </authorList>
    </citation>
    <scope>NUCLEOTIDE SEQUENCE</scope>
    <source>
        <strain evidence="1">CP</strain>
        <tissue evidence="1">Leaves</tissue>
    </source>
</reference>
<gene>
    <name evidence="1" type="primary">ACX3.2</name>
    <name evidence="1" type="ORF">QJS10_CPB14g01084</name>
</gene>
<organism evidence="1 2">
    <name type="scientific">Acorus calamus</name>
    <name type="common">Sweet flag</name>
    <dbReference type="NCBI Taxonomy" id="4465"/>
    <lineage>
        <taxon>Eukaryota</taxon>
        <taxon>Viridiplantae</taxon>
        <taxon>Streptophyta</taxon>
        <taxon>Embryophyta</taxon>
        <taxon>Tracheophyta</taxon>
        <taxon>Spermatophyta</taxon>
        <taxon>Magnoliopsida</taxon>
        <taxon>Liliopsida</taxon>
        <taxon>Acoraceae</taxon>
        <taxon>Acorus</taxon>
    </lineage>
</organism>
<comment type="caution">
    <text evidence="1">The sequence shown here is derived from an EMBL/GenBank/DDBJ whole genome shotgun (WGS) entry which is preliminary data.</text>
</comment>
<evidence type="ECO:0000313" key="2">
    <source>
        <dbReference type="Proteomes" id="UP001180020"/>
    </source>
</evidence>
<proteinExistence type="predicted"/>
<dbReference type="EMBL" id="JAUJYO010000014">
    <property type="protein sequence ID" value="KAK1298571.1"/>
    <property type="molecule type" value="Genomic_DNA"/>
</dbReference>
<reference evidence="1" key="1">
    <citation type="journal article" date="2023" name="Nat. Commun.">
        <title>Diploid and tetraploid genomes of Acorus and the evolution of monocots.</title>
        <authorList>
            <person name="Ma L."/>
            <person name="Liu K.W."/>
            <person name="Li Z."/>
            <person name="Hsiao Y.Y."/>
            <person name="Qi Y."/>
            <person name="Fu T."/>
            <person name="Tang G.D."/>
            <person name="Zhang D."/>
            <person name="Sun W.H."/>
            <person name="Liu D.K."/>
            <person name="Li Y."/>
            <person name="Chen G.Z."/>
            <person name="Liu X.D."/>
            <person name="Liao X.Y."/>
            <person name="Jiang Y.T."/>
            <person name="Yu X."/>
            <person name="Hao Y."/>
            <person name="Huang J."/>
            <person name="Zhao X.W."/>
            <person name="Ke S."/>
            <person name="Chen Y.Y."/>
            <person name="Wu W.L."/>
            <person name="Hsu J.L."/>
            <person name="Lin Y.F."/>
            <person name="Huang M.D."/>
            <person name="Li C.Y."/>
            <person name="Huang L."/>
            <person name="Wang Z.W."/>
            <person name="Zhao X."/>
            <person name="Zhong W.Y."/>
            <person name="Peng D.H."/>
            <person name="Ahmad S."/>
            <person name="Lan S."/>
            <person name="Zhang J.S."/>
            <person name="Tsai W.C."/>
            <person name="Van de Peer Y."/>
            <person name="Liu Z.J."/>
        </authorList>
    </citation>
    <scope>NUCLEOTIDE SEQUENCE</scope>
    <source>
        <strain evidence="1">CP</strain>
    </source>
</reference>
<sequence length="116" mass="12616">MDLHSFLEILKLAIENVGEATSERALVPCSTLECHEACGEQGLKTENHVGSLISEFDISKTLLGEYMAVLSSKRPYKGLGLEHMNGPCPVILDNLTSYVLRSSKFQGGGFEKEGAE</sequence>
<accession>A0AAV9DCC6</accession>
<dbReference type="AlphaFoldDB" id="A0AAV9DCC6"/>
<name>A0AAV9DCC6_ACOCL</name>
<protein>
    <submittedName>
        <fullName evidence="1">Acyl-coenzyme A oxidase 3.2, peroxisomal</fullName>
    </submittedName>
</protein>
<evidence type="ECO:0000313" key="1">
    <source>
        <dbReference type="EMBL" id="KAK1298571.1"/>
    </source>
</evidence>
<keyword evidence="2" id="KW-1185">Reference proteome</keyword>
<dbReference type="Proteomes" id="UP001180020">
    <property type="component" value="Unassembled WGS sequence"/>
</dbReference>